<reference evidence="1" key="1">
    <citation type="journal article" date="2020" name="Fungal Divers.">
        <title>Resolving the Mortierellaceae phylogeny through synthesis of multi-gene phylogenetics and phylogenomics.</title>
        <authorList>
            <person name="Vandepol N."/>
            <person name="Liber J."/>
            <person name="Desiro A."/>
            <person name="Na H."/>
            <person name="Kennedy M."/>
            <person name="Barry K."/>
            <person name="Grigoriev I.V."/>
            <person name="Miller A.N."/>
            <person name="O'Donnell K."/>
            <person name="Stajich J.E."/>
            <person name="Bonito G."/>
        </authorList>
    </citation>
    <scope>NUCLEOTIDE SEQUENCE</scope>
    <source>
        <strain evidence="1">KOD1015</strain>
    </source>
</reference>
<comment type="caution">
    <text evidence="1">The sequence shown here is derived from an EMBL/GenBank/DDBJ whole genome shotgun (WGS) entry which is preliminary data.</text>
</comment>
<sequence>MVVPAPRPFYNPQPRMHFFDPATGSPVGMMVPAASPPPVESNNFPASLLAASMSPLYHTPFAMATSAPVSNSSSIPMSMVASTMPTPSVTSIPTSTMTIPSMAPTIVPTAYIHTTGPRPYMVHSQSQPVMGSGYMTQTTTVPVPTYGMSPSIHVTHQTISYLENQAIQLARNMAVGLSAPGCESPAKHGFSIHSMSSAQQMQHQQLQLQHQFQHQPMQSMQSMQSLQAMQAMQSMQPMTVPLQSQLPIQALPHSYSQHHGLSQISSEAFMPTSEMKLRNAHTGLPSPPLSPTLESEMAVVTAPMIQNKPKSRNHQRAVSGQPIRVRPASPLGMSGNGGGLMMMKGLETVMSRRQREIHTENMIMARHSLDEHRLLKSSRRFGPIGMGGIGGGNEEGQEEEEDVPLALVQKRLSSDMLRSAI</sequence>
<dbReference type="EMBL" id="JAABOA010005021">
    <property type="protein sequence ID" value="KAF9577297.1"/>
    <property type="molecule type" value="Genomic_DNA"/>
</dbReference>
<accession>A0A9P6FKU1</accession>
<dbReference type="AlphaFoldDB" id="A0A9P6FKU1"/>
<keyword evidence="2" id="KW-1185">Reference proteome</keyword>
<gene>
    <name evidence="1" type="ORF">BGW38_007595</name>
</gene>
<proteinExistence type="predicted"/>
<protein>
    <submittedName>
        <fullName evidence="1">Uncharacterized protein</fullName>
    </submittedName>
</protein>
<organism evidence="1 2">
    <name type="scientific">Lunasporangiospora selenospora</name>
    <dbReference type="NCBI Taxonomy" id="979761"/>
    <lineage>
        <taxon>Eukaryota</taxon>
        <taxon>Fungi</taxon>
        <taxon>Fungi incertae sedis</taxon>
        <taxon>Mucoromycota</taxon>
        <taxon>Mortierellomycotina</taxon>
        <taxon>Mortierellomycetes</taxon>
        <taxon>Mortierellales</taxon>
        <taxon>Mortierellaceae</taxon>
        <taxon>Lunasporangiospora</taxon>
    </lineage>
</organism>
<evidence type="ECO:0000313" key="1">
    <source>
        <dbReference type="EMBL" id="KAF9577297.1"/>
    </source>
</evidence>
<dbReference type="Proteomes" id="UP000780801">
    <property type="component" value="Unassembled WGS sequence"/>
</dbReference>
<name>A0A9P6FKU1_9FUNG</name>
<evidence type="ECO:0000313" key="2">
    <source>
        <dbReference type="Proteomes" id="UP000780801"/>
    </source>
</evidence>